<evidence type="ECO:0000313" key="1">
    <source>
        <dbReference type="EMBL" id="CAA9583017.1"/>
    </source>
</evidence>
<dbReference type="AlphaFoldDB" id="A0A6J4VMD3"/>
<dbReference type="EMBL" id="CADCWN010000257">
    <property type="protein sequence ID" value="CAA9583017.1"/>
    <property type="molecule type" value="Genomic_DNA"/>
</dbReference>
<name>A0A6J4VMD3_9BACT</name>
<protein>
    <submittedName>
        <fullName evidence="1">Uncharacterized protein</fullName>
    </submittedName>
</protein>
<organism evidence="1">
    <name type="scientific">uncultured Thermomicrobiales bacterium</name>
    <dbReference type="NCBI Taxonomy" id="1645740"/>
    <lineage>
        <taxon>Bacteria</taxon>
        <taxon>Pseudomonadati</taxon>
        <taxon>Thermomicrobiota</taxon>
        <taxon>Thermomicrobia</taxon>
        <taxon>Thermomicrobiales</taxon>
        <taxon>environmental samples</taxon>
    </lineage>
</organism>
<sequence>MNMWQGVNRKIAVRYLPLGVTRFPMIGELGRELSRGGAGGASTTIQMQEMSHARLHTLGSTTPLPPPLGNR</sequence>
<accession>A0A6J4VMD3</accession>
<gene>
    <name evidence="1" type="ORF">AVDCRST_MAG18-3425</name>
</gene>
<proteinExistence type="predicted"/>
<reference evidence="1" key="1">
    <citation type="submission" date="2020-02" db="EMBL/GenBank/DDBJ databases">
        <authorList>
            <person name="Meier V. D."/>
        </authorList>
    </citation>
    <scope>NUCLEOTIDE SEQUENCE</scope>
    <source>
        <strain evidence="1">AVDCRST_MAG18</strain>
    </source>
</reference>